<keyword evidence="1 2" id="KW-0129">CBS domain</keyword>
<reference evidence="5" key="1">
    <citation type="submission" date="2016-09" db="EMBL/GenBank/DDBJ databases">
        <authorList>
            <person name="Varghese N."/>
            <person name="Submissions S."/>
        </authorList>
    </citation>
    <scope>NUCLEOTIDE SEQUENCE [LARGE SCALE GENOMIC DNA]</scope>
    <source>
        <strain evidence="5">S5</strain>
    </source>
</reference>
<proteinExistence type="predicted"/>
<dbReference type="SMART" id="SM00116">
    <property type="entry name" value="CBS"/>
    <property type="match status" value="2"/>
</dbReference>
<evidence type="ECO:0000256" key="1">
    <source>
        <dbReference type="ARBA" id="ARBA00023122"/>
    </source>
</evidence>
<dbReference type="STRING" id="1612202.SAMN05421734_10259"/>
<keyword evidence="5" id="KW-1185">Reference proteome</keyword>
<organism evidence="4 5">
    <name type="scientific">Pelagirhabdus alkalitolerans</name>
    <dbReference type="NCBI Taxonomy" id="1612202"/>
    <lineage>
        <taxon>Bacteria</taxon>
        <taxon>Bacillati</taxon>
        <taxon>Bacillota</taxon>
        <taxon>Bacilli</taxon>
        <taxon>Bacillales</taxon>
        <taxon>Bacillaceae</taxon>
        <taxon>Pelagirhabdus</taxon>
    </lineage>
</organism>
<gene>
    <name evidence="4" type="ORF">SAMN05421734_10259</name>
</gene>
<evidence type="ECO:0000256" key="2">
    <source>
        <dbReference type="PROSITE-ProRule" id="PRU00703"/>
    </source>
</evidence>
<name>A0A1G6GZA7_9BACI</name>
<evidence type="ECO:0000313" key="4">
    <source>
        <dbReference type="EMBL" id="SDB87362.1"/>
    </source>
</evidence>
<dbReference type="PANTHER" id="PTHR43080">
    <property type="entry name" value="CBS DOMAIN-CONTAINING PROTEIN CBSX3, MITOCHONDRIAL"/>
    <property type="match status" value="1"/>
</dbReference>
<feature type="domain" description="CBS" evidence="3">
    <location>
        <begin position="73"/>
        <end position="130"/>
    </location>
</feature>
<dbReference type="PROSITE" id="PS51371">
    <property type="entry name" value="CBS"/>
    <property type="match status" value="2"/>
</dbReference>
<dbReference type="EMBL" id="FMYI01000002">
    <property type="protein sequence ID" value="SDB87362.1"/>
    <property type="molecule type" value="Genomic_DNA"/>
</dbReference>
<accession>A0A1G6GZA7</accession>
<dbReference type="OrthoDB" id="9802114at2"/>
<evidence type="ECO:0000259" key="3">
    <source>
        <dbReference type="PROSITE" id="PS51371"/>
    </source>
</evidence>
<evidence type="ECO:0000313" key="5">
    <source>
        <dbReference type="Proteomes" id="UP000242949"/>
    </source>
</evidence>
<dbReference type="InterPro" id="IPR051257">
    <property type="entry name" value="Diverse_CBS-Domain"/>
</dbReference>
<dbReference type="PANTHER" id="PTHR43080:SF2">
    <property type="entry name" value="CBS DOMAIN-CONTAINING PROTEIN"/>
    <property type="match status" value="1"/>
</dbReference>
<dbReference type="InterPro" id="IPR046342">
    <property type="entry name" value="CBS_dom_sf"/>
</dbReference>
<dbReference type="RefSeq" id="WP_090792718.1">
    <property type="nucleotide sequence ID" value="NZ_FMYI01000002.1"/>
</dbReference>
<dbReference type="Gene3D" id="3.10.580.10">
    <property type="entry name" value="CBS-domain"/>
    <property type="match status" value="1"/>
</dbReference>
<dbReference type="Pfam" id="PF00571">
    <property type="entry name" value="CBS"/>
    <property type="match status" value="2"/>
</dbReference>
<dbReference type="AlphaFoldDB" id="A0A1G6GZA7"/>
<sequence>MKTVRDVMSQDVICQTPNDTIQDAAIHMKEHDIGSVPICDDEKHVLGIVTDRDLVIRGYAKGFGSEHVLEEIMTTDIVTCDEHCELKDATDIMAKHQIRRLLVVKNHKLIGVVAVRDLILDESSDLSAKEAVERISKTI</sequence>
<protein>
    <submittedName>
        <fullName evidence="4">CBS domain-containing protein</fullName>
    </submittedName>
</protein>
<dbReference type="Proteomes" id="UP000242949">
    <property type="component" value="Unassembled WGS sequence"/>
</dbReference>
<feature type="domain" description="CBS" evidence="3">
    <location>
        <begin position="8"/>
        <end position="66"/>
    </location>
</feature>
<dbReference type="InterPro" id="IPR000644">
    <property type="entry name" value="CBS_dom"/>
</dbReference>
<dbReference type="SUPFAM" id="SSF54631">
    <property type="entry name" value="CBS-domain pair"/>
    <property type="match status" value="1"/>
</dbReference>